<evidence type="ECO:0000256" key="3">
    <source>
        <dbReference type="ARBA" id="ARBA00022777"/>
    </source>
</evidence>
<dbReference type="EMBL" id="FWDO01000007">
    <property type="protein sequence ID" value="SLM19791.1"/>
    <property type="molecule type" value="Genomic_DNA"/>
</dbReference>
<feature type="domain" description="Carbohydrate kinase PfkB" evidence="4">
    <location>
        <begin position="65"/>
        <end position="332"/>
    </location>
</feature>
<dbReference type="PANTHER" id="PTHR43320">
    <property type="entry name" value="SUGAR KINASE"/>
    <property type="match status" value="1"/>
</dbReference>
<sequence length="348" mass="37008">MKTVVNSRFLGIGHAMCDISAELDVQTWNAFRAAFSWLASGAPVHLDAAQAHGVFSYLEERAAQGQGNISYAAGGSALNAVRVASLLGTKAAFAGCVGNDECGDVIRAGLKSAGVEALLDTSGGQGSTGMFCTVSPMTETVSGQNATEEAVSERIIIASPSVARRVRDLDFDGFDVEKVELIHAEGLLADSPRNLEQLFQRAHRMKKMISIDVVSSEAARRNKDTLKRLIQSYADFVFCNKSEFEALDVNIANYRSDIVWVIKADRAGVDCFASGQRIHADAPQCTVVDDLGAGDAFAGAFLSGMLVGLPVDRCLQLGTKAAACALQSRGTEPDEHCLRALSQDILAE</sequence>
<dbReference type="EC" id="2.7.1.20" evidence="5"/>
<name>A0A3P3XU20_9SPIR</name>
<keyword evidence="3 5" id="KW-0418">Kinase</keyword>
<dbReference type="InterPro" id="IPR011611">
    <property type="entry name" value="PfkB_dom"/>
</dbReference>
<accession>A0A3P3XU20</accession>
<comment type="similarity">
    <text evidence="1">Belongs to the carbohydrate kinase PfkB family.</text>
</comment>
<organism evidence="5">
    <name type="scientific">uncultured spirochete</name>
    <dbReference type="NCBI Taxonomy" id="156406"/>
    <lineage>
        <taxon>Bacteria</taxon>
        <taxon>Pseudomonadati</taxon>
        <taxon>Spirochaetota</taxon>
        <taxon>Spirochaetia</taxon>
        <taxon>Spirochaetales</taxon>
        <taxon>environmental samples</taxon>
    </lineage>
</organism>
<evidence type="ECO:0000259" key="4">
    <source>
        <dbReference type="Pfam" id="PF00294"/>
    </source>
</evidence>
<protein>
    <submittedName>
        <fullName evidence="5">Putative Adenosine kinase</fullName>
        <ecNumber evidence="5">2.7.1.20</ecNumber>
    </submittedName>
</protein>
<dbReference type="InterPro" id="IPR052700">
    <property type="entry name" value="Carb_kinase_PfkB-like"/>
</dbReference>
<dbReference type="InterPro" id="IPR029056">
    <property type="entry name" value="Ribokinase-like"/>
</dbReference>
<dbReference type="Pfam" id="PF00294">
    <property type="entry name" value="PfkB"/>
    <property type="match status" value="1"/>
</dbReference>
<evidence type="ECO:0000256" key="2">
    <source>
        <dbReference type="ARBA" id="ARBA00022679"/>
    </source>
</evidence>
<dbReference type="GO" id="GO:0004001">
    <property type="term" value="F:adenosine kinase activity"/>
    <property type="evidence" value="ECO:0007669"/>
    <property type="project" value="UniProtKB-EC"/>
</dbReference>
<reference evidence="5" key="1">
    <citation type="submission" date="2017-02" db="EMBL/GenBank/DDBJ databases">
        <authorList>
            <person name="Regsiter A."/>
            <person name="William W."/>
        </authorList>
    </citation>
    <scope>NUCLEOTIDE SEQUENCE</scope>
    <source>
        <strain evidence="5">BdmA 4</strain>
    </source>
</reference>
<evidence type="ECO:0000313" key="5">
    <source>
        <dbReference type="EMBL" id="SLM19791.1"/>
    </source>
</evidence>
<proteinExistence type="inferred from homology"/>
<dbReference type="PANTHER" id="PTHR43320:SF3">
    <property type="entry name" value="CARBOHYDRATE KINASE PFKB DOMAIN-CONTAINING PROTEIN"/>
    <property type="match status" value="1"/>
</dbReference>
<dbReference type="AlphaFoldDB" id="A0A3P3XU20"/>
<keyword evidence="2 5" id="KW-0808">Transferase</keyword>
<gene>
    <name evidence="5" type="ORF">SPIRO4BDMA_70213</name>
</gene>
<dbReference type="Gene3D" id="3.40.1190.20">
    <property type="match status" value="1"/>
</dbReference>
<dbReference type="SUPFAM" id="SSF53613">
    <property type="entry name" value="Ribokinase-like"/>
    <property type="match status" value="1"/>
</dbReference>
<evidence type="ECO:0000256" key="1">
    <source>
        <dbReference type="ARBA" id="ARBA00010688"/>
    </source>
</evidence>